<dbReference type="UniPathway" id="UPA00241"/>
<comment type="caution">
    <text evidence="7">The sequence shown here is derived from an EMBL/GenBank/DDBJ whole genome shotgun (WGS) entry which is preliminary data.</text>
</comment>
<evidence type="ECO:0000313" key="8">
    <source>
        <dbReference type="Proteomes" id="UP000544742"/>
    </source>
</evidence>
<dbReference type="Proteomes" id="UP000544742">
    <property type="component" value="Unassembled WGS sequence"/>
</dbReference>
<feature type="binding site" evidence="6">
    <location>
        <position position="114"/>
    </location>
    <ligand>
        <name>GTP</name>
        <dbReference type="ChEBI" id="CHEBI:37565"/>
    </ligand>
</feature>
<comment type="catalytic activity">
    <reaction evidence="6">
        <text>3'-dephospho-CoA + GTP = GDP + CoA + H(+)</text>
        <dbReference type="Rhea" id="RHEA:61156"/>
        <dbReference type="ChEBI" id="CHEBI:15378"/>
        <dbReference type="ChEBI" id="CHEBI:37565"/>
        <dbReference type="ChEBI" id="CHEBI:57287"/>
        <dbReference type="ChEBI" id="CHEBI:57328"/>
        <dbReference type="ChEBI" id="CHEBI:58189"/>
        <dbReference type="EC" id="2.7.1.237"/>
    </reaction>
</comment>
<dbReference type="RefSeq" id="WP_286877504.1">
    <property type="nucleotide sequence ID" value="NZ_DAOSQJ010000020.1"/>
</dbReference>
<name>A0A7K4AL45_METSH</name>
<keyword evidence="5 6" id="KW-0342">GTP-binding</keyword>
<protein>
    <recommendedName>
        <fullName evidence="6">GTP-dependent dephospho-CoA kinase</fullName>
        <ecNumber evidence="6">2.7.1.237</ecNumber>
    </recommendedName>
    <alternativeName>
        <fullName evidence="6">Dephospho-coenzyme A kinase</fullName>
        <shortName evidence="6">DPCK</shortName>
    </alternativeName>
</protein>
<accession>A0A7K4AL45</accession>
<evidence type="ECO:0000256" key="3">
    <source>
        <dbReference type="ARBA" id="ARBA00022777"/>
    </source>
</evidence>
<comment type="caution">
    <text evidence="6">Lacks conserved residue(s) required for the propagation of feature annotation.</text>
</comment>
<dbReference type="PIRSF" id="PIRSF006533">
    <property type="entry name" value="UCP006533"/>
    <property type="match status" value="1"/>
</dbReference>
<feature type="binding site" evidence="6">
    <location>
        <position position="36"/>
    </location>
    <ligand>
        <name>GTP</name>
        <dbReference type="ChEBI" id="CHEBI:37565"/>
    </ligand>
</feature>
<comment type="pathway">
    <text evidence="6">Cofactor biosynthesis; coenzyme A biosynthesis.</text>
</comment>
<keyword evidence="2 6" id="KW-0547">Nucleotide-binding</keyword>
<dbReference type="GO" id="GO:0005525">
    <property type="term" value="F:GTP binding"/>
    <property type="evidence" value="ECO:0007669"/>
    <property type="project" value="UniProtKB-UniRule"/>
</dbReference>
<evidence type="ECO:0000256" key="1">
    <source>
        <dbReference type="ARBA" id="ARBA00022679"/>
    </source>
</evidence>
<dbReference type="InterPro" id="IPR007164">
    <property type="entry name" value="GTP-dep_dephospho-CoA_kin"/>
</dbReference>
<feature type="binding site" evidence="6">
    <location>
        <position position="55"/>
    </location>
    <ligand>
        <name>GTP</name>
        <dbReference type="ChEBI" id="CHEBI:37565"/>
    </ligand>
</feature>
<dbReference type="HAMAP" id="MF_00590">
    <property type="entry name" value="Dephospho_CoA_kinase_GTP_dep"/>
    <property type="match status" value="1"/>
</dbReference>
<comment type="similarity">
    <text evidence="6">Belongs to the GTP-dependent DPCK family.</text>
</comment>
<evidence type="ECO:0000256" key="6">
    <source>
        <dbReference type="HAMAP-Rule" id="MF_00590"/>
    </source>
</evidence>
<dbReference type="GO" id="GO:0015937">
    <property type="term" value="P:coenzyme A biosynthetic process"/>
    <property type="evidence" value="ECO:0007669"/>
    <property type="project" value="UniProtKB-UniRule"/>
</dbReference>
<feature type="binding site" evidence="6">
    <location>
        <position position="137"/>
    </location>
    <ligand>
        <name>GTP</name>
        <dbReference type="ChEBI" id="CHEBI:37565"/>
    </ligand>
</feature>
<keyword evidence="3 6" id="KW-0418">Kinase</keyword>
<evidence type="ECO:0000256" key="2">
    <source>
        <dbReference type="ARBA" id="ARBA00022741"/>
    </source>
</evidence>
<evidence type="ECO:0000256" key="4">
    <source>
        <dbReference type="ARBA" id="ARBA00022993"/>
    </source>
</evidence>
<keyword evidence="1 6" id="KW-0808">Transferase</keyword>
<dbReference type="Pfam" id="PF04019">
    <property type="entry name" value="DUF359"/>
    <property type="match status" value="1"/>
</dbReference>
<evidence type="ECO:0000313" key="7">
    <source>
        <dbReference type="EMBL" id="NLJ23711.1"/>
    </source>
</evidence>
<proteinExistence type="inferred from homology"/>
<reference evidence="7 8" key="1">
    <citation type="journal article" date="2020" name="Biotechnol. Biofuels">
        <title>New insights from the biogas microbiome by comprehensive genome-resolved metagenomics of nearly 1600 species originating from multiple anaerobic digesters.</title>
        <authorList>
            <person name="Campanaro S."/>
            <person name="Treu L."/>
            <person name="Rodriguez-R L.M."/>
            <person name="Kovalovszki A."/>
            <person name="Ziels R.M."/>
            <person name="Maus I."/>
            <person name="Zhu X."/>
            <person name="Kougias P.G."/>
            <person name="Basile A."/>
            <person name="Luo G."/>
            <person name="Schluter A."/>
            <person name="Konstantinidis K.T."/>
            <person name="Angelidaki I."/>
        </authorList>
    </citation>
    <scope>NUCLEOTIDE SEQUENCE [LARGE SCALE GENOMIC DNA]</scope>
    <source>
        <strain evidence="7">AS27yjCOA_157</strain>
    </source>
</reference>
<dbReference type="AlphaFoldDB" id="A0A7K4AL45"/>
<dbReference type="PANTHER" id="PTHR40732:SF1">
    <property type="entry name" value="GTP-DEPENDENT DEPHOSPHO-COA KINASE"/>
    <property type="match status" value="1"/>
</dbReference>
<keyword evidence="4 6" id="KW-0173">Coenzyme A biosynthesis</keyword>
<dbReference type="GO" id="GO:0016301">
    <property type="term" value="F:kinase activity"/>
    <property type="evidence" value="ECO:0007669"/>
    <property type="project" value="UniProtKB-UniRule"/>
</dbReference>
<evidence type="ECO:0000256" key="5">
    <source>
        <dbReference type="ARBA" id="ARBA00023134"/>
    </source>
</evidence>
<sequence length="164" mass="18024">MLKSPLGKLCKGNGTECVEAMRDELQGAKKVAAIGDMTAFYLLKSSIVPDLAVVDNKTKRAQLPDHILQSLEHNSYKRVEVKNPPATLTEELIDQIKDSLAGEERVKIVVEGEEDLATLPAILYAPPGSVVIYGQPDEGSVLVKATPEMKMYIDELMKKMIVEE</sequence>
<dbReference type="PANTHER" id="PTHR40732">
    <property type="entry name" value="UPF0218 PROTEIN TK1697"/>
    <property type="match status" value="1"/>
</dbReference>
<gene>
    <name evidence="7" type="ORF">GX426_11500</name>
</gene>
<feature type="binding site" evidence="6">
    <location>
        <position position="57"/>
    </location>
    <ligand>
        <name>GTP</name>
        <dbReference type="ChEBI" id="CHEBI:37565"/>
    </ligand>
</feature>
<comment type="function">
    <text evidence="6">Catalyzes the GTP-dependent phosphorylation of the 3'-hydroxyl group of dephosphocoenzyme A to form coenzyme A (CoA).</text>
</comment>
<dbReference type="EMBL" id="JAAYUN010000224">
    <property type="protein sequence ID" value="NLJ23711.1"/>
    <property type="molecule type" value="Genomic_DNA"/>
</dbReference>
<dbReference type="EC" id="2.7.1.237" evidence="6"/>
<organism evidence="7 8">
    <name type="scientific">Methanothrix soehngenii</name>
    <name type="common">Methanosaeta concilii</name>
    <dbReference type="NCBI Taxonomy" id="2223"/>
    <lineage>
        <taxon>Archaea</taxon>
        <taxon>Methanobacteriati</taxon>
        <taxon>Methanobacteriota</taxon>
        <taxon>Stenosarchaea group</taxon>
        <taxon>Methanomicrobia</taxon>
        <taxon>Methanotrichales</taxon>
        <taxon>Methanotrichaceae</taxon>
        <taxon>Methanothrix</taxon>
    </lineage>
</organism>